<reference evidence="2" key="1">
    <citation type="journal article" date="2014" name="Front. Microbiol.">
        <title>High frequency of phylogenetically diverse reductive dehalogenase-homologous genes in deep subseafloor sedimentary metagenomes.</title>
        <authorList>
            <person name="Kawai M."/>
            <person name="Futagami T."/>
            <person name="Toyoda A."/>
            <person name="Takaki Y."/>
            <person name="Nishi S."/>
            <person name="Hori S."/>
            <person name="Arai W."/>
            <person name="Tsubouchi T."/>
            <person name="Morono Y."/>
            <person name="Uchiyama I."/>
            <person name="Ito T."/>
            <person name="Fujiyama A."/>
            <person name="Inagaki F."/>
            <person name="Takami H."/>
        </authorList>
    </citation>
    <scope>NUCLEOTIDE SEQUENCE</scope>
    <source>
        <strain evidence="2">Expedition CK06-06</strain>
    </source>
</reference>
<dbReference type="AlphaFoldDB" id="X0ZFT6"/>
<gene>
    <name evidence="2" type="ORF">S01H4_19522</name>
</gene>
<evidence type="ECO:0000313" key="2">
    <source>
        <dbReference type="EMBL" id="GAG57037.1"/>
    </source>
</evidence>
<name>X0ZFT6_9ZZZZ</name>
<comment type="caution">
    <text evidence="2">The sequence shown here is derived from an EMBL/GenBank/DDBJ whole genome shotgun (WGS) entry which is preliminary data.</text>
</comment>
<evidence type="ECO:0000259" key="1">
    <source>
        <dbReference type="Pfam" id="PF00037"/>
    </source>
</evidence>
<dbReference type="Pfam" id="PF00037">
    <property type="entry name" value="Fer4"/>
    <property type="match status" value="1"/>
</dbReference>
<protein>
    <recommendedName>
        <fullName evidence="1">4Fe-4S ferredoxin-type domain-containing protein</fullName>
    </recommendedName>
</protein>
<dbReference type="PROSITE" id="PS00198">
    <property type="entry name" value="4FE4S_FER_1"/>
    <property type="match status" value="1"/>
</dbReference>
<feature type="non-terminal residue" evidence="2">
    <location>
        <position position="1"/>
    </location>
</feature>
<organism evidence="2">
    <name type="scientific">marine sediment metagenome</name>
    <dbReference type="NCBI Taxonomy" id="412755"/>
    <lineage>
        <taxon>unclassified sequences</taxon>
        <taxon>metagenomes</taxon>
        <taxon>ecological metagenomes</taxon>
    </lineage>
</organism>
<dbReference type="InterPro" id="IPR017900">
    <property type="entry name" value="4Fe4S_Fe_S_CS"/>
</dbReference>
<proteinExistence type="predicted"/>
<dbReference type="SUPFAM" id="SSF54862">
    <property type="entry name" value="4Fe-4S ferredoxins"/>
    <property type="match status" value="1"/>
</dbReference>
<sequence length="40" mass="4621">KNNKELIEFNKKNMNLCHNCLNCFSKCPNNAIIPIILTKT</sequence>
<accession>X0ZFT6</accession>
<feature type="domain" description="4Fe-4S ferredoxin-type" evidence="1">
    <location>
        <begin position="12"/>
        <end position="32"/>
    </location>
</feature>
<dbReference type="EMBL" id="BART01008712">
    <property type="protein sequence ID" value="GAG57037.1"/>
    <property type="molecule type" value="Genomic_DNA"/>
</dbReference>
<dbReference type="InterPro" id="IPR017896">
    <property type="entry name" value="4Fe4S_Fe-S-bd"/>
</dbReference>